<keyword evidence="12" id="KW-1185">Reference proteome</keyword>
<evidence type="ECO:0000313" key="12">
    <source>
        <dbReference type="Proteomes" id="UP000694403"/>
    </source>
</evidence>
<keyword evidence="7 8" id="KW-0694">RNA-binding</keyword>
<proteinExistence type="inferred from homology"/>
<keyword evidence="6 8" id="KW-0810">Translation regulation</keyword>
<name>A0A8C3SH39_CHESE</name>
<keyword evidence="3" id="KW-0479">Metal-binding</keyword>
<evidence type="ECO:0000256" key="7">
    <source>
        <dbReference type="ARBA" id="ARBA00022884"/>
    </source>
</evidence>
<keyword evidence="5" id="KW-0862">Zinc</keyword>
<dbReference type="AlphaFoldDB" id="A0A8C3SH39"/>
<evidence type="ECO:0000256" key="3">
    <source>
        <dbReference type="ARBA" id="ARBA00022723"/>
    </source>
</evidence>
<dbReference type="FunFam" id="4.10.60.30:FF:000001">
    <property type="entry name" value="nanos homolog 3"/>
    <property type="match status" value="1"/>
</dbReference>
<protein>
    <recommendedName>
        <fullName evidence="10">Nanos-type domain-containing protein</fullName>
    </recommendedName>
</protein>
<dbReference type="Proteomes" id="UP000694403">
    <property type="component" value="Unplaced"/>
</dbReference>
<dbReference type="Ensembl" id="ENSCSRT00000014763.1">
    <property type="protein sequence ID" value="ENSCSRP00000014169.1"/>
    <property type="gene ID" value="ENSCSRG00000010773.1"/>
</dbReference>
<evidence type="ECO:0000313" key="11">
    <source>
        <dbReference type="Ensembl" id="ENSCSRP00000014169.1"/>
    </source>
</evidence>
<evidence type="ECO:0000256" key="2">
    <source>
        <dbReference type="ARBA" id="ARBA00022490"/>
    </source>
</evidence>
<dbReference type="Pfam" id="PF05741">
    <property type="entry name" value="zf-nanos"/>
    <property type="match status" value="1"/>
</dbReference>
<sequence>MHDFNMWRDYLNLSKVLGEIIEEHREESGSLRTCETAALCLPETPLPMSPGDASSPKSLGSTPQTPSKPICSFCRHNGESRQVYSSHLLKQADGTVVCPILRSYVCPVCGATGDGAHTLKYCPGNQGKRSLFCKGRRNSAGVSPLLFQRRECLGLLEPPLG</sequence>
<feature type="domain" description="Nanos-type" evidence="10">
    <location>
        <begin position="70"/>
        <end position="124"/>
    </location>
</feature>
<dbReference type="InterPro" id="IPR008705">
    <property type="entry name" value="Nanos/Xcar2"/>
</dbReference>
<dbReference type="GO" id="GO:0003723">
    <property type="term" value="F:RNA binding"/>
    <property type="evidence" value="ECO:0007669"/>
    <property type="project" value="UniProtKB-UniRule"/>
</dbReference>
<dbReference type="InterPro" id="IPR024161">
    <property type="entry name" value="Znf_nanos-typ"/>
</dbReference>
<dbReference type="InterPro" id="IPR038129">
    <property type="entry name" value="Nanos_sf"/>
</dbReference>
<reference evidence="11" key="2">
    <citation type="submission" date="2025-09" db="UniProtKB">
        <authorList>
            <consortium name="Ensembl"/>
        </authorList>
    </citation>
    <scope>IDENTIFICATION</scope>
</reference>
<feature type="region of interest" description="Disordered" evidence="9">
    <location>
        <begin position="45"/>
        <end position="66"/>
    </location>
</feature>
<dbReference type="PROSITE" id="PS51522">
    <property type="entry name" value="ZF_NANOS"/>
    <property type="match status" value="1"/>
</dbReference>
<keyword evidence="2" id="KW-0963">Cytoplasm</keyword>
<feature type="compositionally biased region" description="Polar residues" evidence="9">
    <location>
        <begin position="55"/>
        <end position="66"/>
    </location>
</feature>
<dbReference type="GO" id="GO:0005737">
    <property type="term" value="C:cytoplasm"/>
    <property type="evidence" value="ECO:0007669"/>
    <property type="project" value="UniProtKB-SubCell"/>
</dbReference>
<evidence type="ECO:0000259" key="10">
    <source>
        <dbReference type="PROSITE" id="PS51522"/>
    </source>
</evidence>
<comment type="similarity">
    <text evidence="8">Belongs to the nanos family.</text>
</comment>
<reference evidence="11" key="1">
    <citation type="submission" date="2025-08" db="UniProtKB">
        <authorList>
            <consortium name="Ensembl"/>
        </authorList>
    </citation>
    <scope>IDENTIFICATION</scope>
</reference>
<evidence type="ECO:0000256" key="6">
    <source>
        <dbReference type="ARBA" id="ARBA00022845"/>
    </source>
</evidence>
<evidence type="ECO:0000256" key="5">
    <source>
        <dbReference type="ARBA" id="ARBA00022833"/>
    </source>
</evidence>
<keyword evidence="4 8" id="KW-0863">Zinc-finger</keyword>
<evidence type="ECO:0000256" key="1">
    <source>
        <dbReference type="ARBA" id="ARBA00004496"/>
    </source>
</evidence>
<comment type="subcellular location">
    <subcellularLocation>
        <location evidence="1">Cytoplasm</location>
    </subcellularLocation>
</comment>
<dbReference type="GO" id="GO:0006417">
    <property type="term" value="P:regulation of translation"/>
    <property type="evidence" value="ECO:0007669"/>
    <property type="project" value="UniProtKB-UniRule"/>
</dbReference>
<evidence type="ECO:0000256" key="8">
    <source>
        <dbReference type="PROSITE-ProRule" id="PRU00855"/>
    </source>
</evidence>
<dbReference type="PANTHER" id="PTHR12887">
    <property type="entry name" value="NANOS PROTEIN"/>
    <property type="match status" value="1"/>
</dbReference>
<organism evidence="11 12">
    <name type="scientific">Chelydra serpentina</name>
    <name type="common">Snapping turtle</name>
    <name type="synonym">Testudo serpentina</name>
    <dbReference type="NCBI Taxonomy" id="8475"/>
    <lineage>
        <taxon>Eukaryota</taxon>
        <taxon>Metazoa</taxon>
        <taxon>Chordata</taxon>
        <taxon>Craniata</taxon>
        <taxon>Vertebrata</taxon>
        <taxon>Euteleostomi</taxon>
        <taxon>Archelosauria</taxon>
        <taxon>Testudinata</taxon>
        <taxon>Testudines</taxon>
        <taxon>Cryptodira</taxon>
        <taxon>Durocryptodira</taxon>
        <taxon>Americhelydia</taxon>
        <taxon>Chelydroidea</taxon>
        <taxon>Chelydridae</taxon>
        <taxon>Chelydra</taxon>
    </lineage>
</organism>
<evidence type="ECO:0000256" key="4">
    <source>
        <dbReference type="ARBA" id="ARBA00022771"/>
    </source>
</evidence>
<evidence type="ECO:0000256" key="9">
    <source>
        <dbReference type="SAM" id="MobiDB-lite"/>
    </source>
</evidence>
<accession>A0A8C3SH39</accession>
<dbReference type="GO" id="GO:0008270">
    <property type="term" value="F:zinc ion binding"/>
    <property type="evidence" value="ECO:0007669"/>
    <property type="project" value="UniProtKB-KW"/>
</dbReference>
<dbReference type="Gene3D" id="4.10.60.30">
    <property type="entry name" value="Nanos, RNA-binding domain"/>
    <property type="match status" value="1"/>
</dbReference>